<accession>A0A1H6BPK5</accession>
<keyword evidence="4" id="KW-1185">Reference proteome</keyword>
<dbReference type="InterPro" id="IPR052336">
    <property type="entry name" value="MlaD_Phospholipid_Transporter"/>
</dbReference>
<protein>
    <submittedName>
        <fullName evidence="3">Phospholipid/cholesterol/gamma-HCH transport system substrate-binding protein</fullName>
    </submittedName>
</protein>
<dbReference type="PANTHER" id="PTHR33371">
    <property type="entry name" value="INTERMEMBRANE PHOSPHOLIPID TRANSPORT SYSTEM BINDING PROTEIN MLAD-RELATED"/>
    <property type="match status" value="1"/>
</dbReference>
<dbReference type="Pfam" id="PF02470">
    <property type="entry name" value="MlaD"/>
    <property type="match status" value="1"/>
</dbReference>
<organism evidence="3 4">
    <name type="scientific">Bryocella elongata</name>
    <dbReference type="NCBI Taxonomy" id="863522"/>
    <lineage>
        <taxon>Bacteria</taxon>
        <taxon>Pseudomonadati</taxon>
        <taxon>Acidobacteriota</taxon>
        <taxon>Terriglobia</taxon>
        <taxon>Terriglobales</taxon>
        <taxon>Acidobacteriaceae</taxon>
        <taxon>Bryocella</taxon>
    </lineage>
</organism>
<keyword evidence="1" id="KW-0472">Membrane</keyword>
<feature type="domain" description="Mce/MlaD" evidence="2">
    <location>
        <begin position="46"/>
        <end position="125"/>
    </location>
</feature>
<evidence type="ECO:0000259" key="2">
    <source>
        <dbReference type="Pfam" id="PF02470"/>
    </source>
</evidence>
<evidence type="ECO:0000256" key="1">
    <source>
        <dbReference type="SAM" id="Phobius"/>
    </source>
</evidence>
<sequence>MPSQQEVKWSQLKVGVIVIVSTTLLCILIFLMTSASGFSLFSHKMRAYVYLSNSGGLKVGAPVGLEGVTIGEVKKVQIIGDPARKLTPVKVTIEFNPKFHADLHTDSVASLTTIGVLGDTVLDINSKSATGPEIQDGAELHTADGAGIASLMDAGQKTIQNLNQTLAKLDGVVSDIQSGKGTIGKLITDPQLYIETRDTIHQLNVLSTNLNSGKGTVGKLLTDPQAYDRLNDATLRLDNITKKIDSGQGTVGKLLNDSEAYDNLNSTLKHANSLLAEADAGKGTLGLLTKDPAFAKKLDDTVTQLDTLMTGVNQGKGTLGKFATDDAAYTNVNKLLTASTDLVTTIRKDPRKYLTIHLKIF</sequence>
<dbReference type="EMBL" id="FNVA01000007">
    <property type="protein sequence ID" value="SEG62146.1"/>
    <property type="molecule type" value="Genomic_DNA"/>
</dbReference>
<dbReference type="AlphaFoldDB" id="A0A1H6BPK5"/>
<keyword evidence="1" id="KW-0812">Transmembrane</keyword>
<keyword evidence="1" id="KW-1133">Transmembrane helix</keyword>
<dbReference type="PANTHER" id="PTHR33371:SF4">
    <property type="entry name" value="INTERMEMBRANE PHOSPHOLIPID TRANSPORT SYSTEM BINDING PROTEIN MLAD"/>
    <property type="match status" value="1"/>
</dbReference>
<proteinExistence type="predicted"/>
<name>A0A1H6BPK5_9BACT</name>
<dbReference type="Proteomes" id="UP000236728">
    <property type="component" value="Unassembled WGS sequence"/>
</dbReference>
<evidence type="ECO:0000313" key="3">
    <source>
        <dbReference type="EMBL" id="SEG62146.1"/>
    </source>
</evidence>
<dbReference type="RefSeq" id="WP_103934715.1">
    <property type="nucleotide sequence ID" value="NZ_FNVA01000007.1"/>
</dbReference>
<gene>
    <name evidence="3" type="ORF">SAMN05421819_3872</name>
</gene>
<evidence type="ECO:0000313" key="4">
    <source>
        <dbReference type="Proteomes" id="UP000236728"/>
    </source>
</evidence>
<reference evidence="3 4" key="1">
    <citation type="submission" date="2016-10" db="EMBL/GenBank/DDBJ databases">
        <authorList>
            <person name="de Groot N.N."/>
        </authorList>
    </citation>
    <scope>NUCLEOTIDE SEQUENCE [LARGE SCALE GENOMIC DNA]</scope>
    <source>
        <strain evidence="3 4">DSM 22489</strain>
    </source>
</reference>
<dbReference type="InterPro" id="IPR003399">
    <property type="entry name" value="Mce/MlaD"/>
</dbReference>
<feature type="transmembrane region" description="Helical" evidence="1">
    <location>
        <begin position="12"/>
        <end position="32"/>
    </location>
</feature>
<dbReference type="OrthoDB" id="9798731at2"/>